<evidence type="ECO:0000256" key="4">
    <source>
        <dbReference type="ARBA" id="ARBA00023163"/>
    </source>
</evidence>
<dbReference type="Gene3D" id="1.10.1660.10">
    <property type="match status" value="1"/>
</dbReference>
<dbReference type="Proteomes" id="UP000199352">
    <property type="component" value="Unassembled WGS sequence"/>
</dbReference>
<dbReference type="Pfam" id="PF09278">
    <property type="entry name" value="MerR-DNA-bind"/>
    <property type="match status" value="1"/>
</dbReference>
<keyword evidence="1" id="KW-0678">Repressor</keyword>
<organism evidence="6 7">
    <name type="scientific">Lentzea xinjiangensis</name>
    <dbReference type="NCBI Taxonomy" id="402600"/>
    <lineage>
        <taxon>Bacteria</taxon>
        <taxon>Bacillati</taxon>
        <taxon>Actinomycetota</taxon>
        <taxon>Actinomycetes</taxon>
        <taxon>Pseudonocardiales</taxon>
        <taxon>Pseudonocardiaceae</taxon>
        <taxon>Lentzea</taxon>
    </lineage>
</organism>
<keyword evidence="3 6" id="KW-0238">DNA-binding</keyword>
<name>A0A1H9TUX9_9PSEU</name>
<keyword evidence="2" id="KW-0805">Transcription regulation</keyword>
<dbReference type="GO" id="GO:0003700">
    <property type="term" value="F:DNA-binding transcription factor activity"/>
    <property type="evidence" value="ECO:0007669"/>
    <property type="project" value="InterPro"/>
</dbReference>
<evidence type="ECO:0000256" key="3">
    <source>
        <dbReference type="ARBA" id="ARBA00023125"/>
    </source>
</evidence>
<dbReference type="PANTHER" id="PTHR30204:SF69">
    <property type="entry name" value="MERR-FAMILY TRANSCRIPTIONAL REGULATOR"/>
    <property type="match status" value="1"/>
</dbReference>
<evidence type="ECO:0000256" key="1">
    <source>
        <dbReference type="ARBA" id="ARBA00022491"/>
    </source>
</evidence>
<evidence type="ECO:0000259" key="5">
    <source>
        <dbReference type="PROSITE" id="PS50937"/>
    </source>
</evidence>
<dbReference type="PRINTS" id="PR00040">
    <property type="entry name" value="HTHMERR"/>
</dbReference>
<accession>A0A1H9TUX9</accession>
<keyword evidence="4" id="KW-0804">Transcription</keyword>
<dbReference type="GO" id="GO:0003677">
    <property type="term" value="F:DNA binding"/>
    <property type="evidence" value="ECO:0007669"/>
    <property type="project" value="UniProtKB-KW"/>
</dbReference>
<dbReference type="RefSeq" id="WP_089957880.1">
    <property type="nucleotide sequence ID" value="NZ_FOFR01000019.1"/>
</dbReference>
<gene>
    <name evidence="6" type="ORF">SAMN05216188_11988</name>
</gene>
<dbReference type="InterPro" id="IPR000551">
    <property type="entry name" value="MerR-type_HTH_dom"/>
</dbReference>
<proteinExistence type="predicted"/>
<keyword evidence="7" id="KW-1185">Reference proteome</keyword>
<dbReference type="SUPFAM" id="SSF46955">
    <property type="entry name" value="Putative DNA-binding domain"/>
    <property type="match status" value="1"/>
</dbReference>
<evidence type="ECO:0000313" key="7">
    <source>
        <dbReference type="Proteomes" id="UP000199352"/>
    </source>
</evidence>
<dbReference type="STRING" id="402600.SAMN05216188_11988"/>
<dbReference type="AlphaFoldDB" id="A0A1H9TUX9"/>
<dbReference type="EMBL" id="FOFR01000019">
    <property type="protein sequence ID" value="SES00976.1"/>
    <property type="molecule type" value="Genomic_DNA"/>
</dbReference>
<dbReference type="PANTHER" id="PTHR30204">
    <property type="entry name" value="REDOX-CYCLING DRUG-SENSING TRANSCRIPTIONAL ACTIVATOR SOXR"/>
    <property type="match status" value="1"/>
</dbReference>
<dbReference type="InterPro" id="IPR009061">
    <property type="entry name" value="DNA-bd_dom_put_sf"/>
</dbReference>
<dbReference type="InterPro" id="IPR015358">
    <property type="entry name" value="Tscrpt_reg_MerR_DNA-bd"/>
</dbReference>
<dbReference type="PROSITE" id="PS50937">
    <property type="entry name" value="HTH_MERR_2"/>
    <property type="match status" value="1"/>
</dbReference>
<feature type="domain" description="HTH merR-type" evidence="5">
    <location>
        <begin position="5"/>
        <end position="74"/>
    </location>
</feature>
<dbReference type="OrthoDB" id="9808480at2"/>
<sequence>MPTDTLTIGRLAASAGVSRKAIRVWVQRGLLTVCGHTSTGYQLFTPETVRFAVFIRRARALGMSLAQIQDVLVTEQHDHAAPCAGVRGLLRTRIAEIDAAVEDLLALRTALEAACAVRPGPNSDAAVCPIIEGSAPAPRHETAGNLDEQIRTIT</sequence>
<dbReference type="InterPro" id="IPR047057">
    <property type="entry name" value="MerR_fam"/>
</dbReference>
<reference evidence="7" key="1">
    <citation type="submission" date="2016-10" db="EMBL/GenBank/DDBJ databases">
        <authorList>
            <person name="Varghese N."/>
            <person name="Submissions S."/>
        </authorList>
    </citation>
    <scope>NUCLEOTIDE SEQUENCE [LARGE SCALE GENOMIC DNA]</scope>
    <source>
        <strain evidence="7">CGMCC 4.3525</strain>
    </source>
</reference>
<protein>
    <submittedName>
        <fullName evidence="6">DNA-binding transcriptional regulator, MerR family</fullName>
    </submittedName>
</protein>
<dbReference type="SMART" id="SM00422">
    <property type="entry name" value="HTH_MERR"/>
    <property type="match status" value="1"/>
</dbReference>
<evidence type="ECO:0000313" key="6">
    <source>
        <dbReference type="EMBL" id="SES00976.1"/>
    </source>
</evidence>
<evidence type="ECO:0000256" key="2">
    <source>
        <dbReference type="ARBA" id="ARBA00023015"/>
    </source>
</evidence>